<comment type="caution">
    <text evidence="3">The sequence shown here is derived from an EMBL/GenBank/DDBJ whole genome shotgun (WGS) entry which is preliminary data.</text>
</comment>
<dbReference type="InterPro" id="IPR050336">
    <property type="entry name" value="Chromosome_partition/occlusion"/>
</dbReference>
<comment type="similarity">
    <text evidence="1">Belongs to the ParB family.</text>
</comment>
<evidence type="ECO:0000313" key="3">
    <source>
        <dbReference type="EMBL" id="NML16734.1"/>
    </source>
</evidence>
<accession>A0A848FB33</accession>
<dbReference type="Proteomes" id="UP000574067">
    <property type="component" value="Unassembled WGS sequence"/>
</dbReference>
<dbReference type="InterPro" id="IPR003115">
    <property type="entry name" value="ParB_N"/>
</dbReference>
<dbReference type="SUPFAM" id="SSF110849">
    <property type="entry name" value="ParB/Sulfiredoxin"/>
    <property type="match status" value="1"/>
</dbReference>
<dbReference type="CDD" id="cd00093">
    <property type="entry name" value="HTH_XRE"/>
    <property type="match status" value="1"/>
</dbReference>
<proteinExistence type="inferred from homology"/>
<dbReference type="SMART" id="SM00470">
    <property type="entry name" value="ParB"/>
    <property type="match status" value="1"/>
</dbReference>
<dbReference type="GO" id="GO:0003677">
    <property type="term" value="F:DNA binding"/>
    <property type="evidence" value="ECO:0007669"/>
    <property type="project" value="InterPro"/>
</dbReference>
<evidence type="ECO:0000313" key="4">
    <source>
        <dbReference type="Proteomes" id="UP000574067"/>
    </source>
</evidence>
<dbReference type="GO" id="GO:0007059">
    <property type="term" value="P:chromosome segregation"/>
    <property type="evidence" value="ECO:0007669"/>
    <property type="project" value="TreeGrafter"/>
</dbReference>
<dbReference type="InterPro" id="IPR004437">
    <property type="entry name" value="ParB/RepB/Spo0J"/>
</dbReference>
<dbReference type="Pfam" id="PF01381">
    <property type="entry name" value="HTH_3"/>
    <property type="match status" value="1"/>
</dbReference>
<dbReference type="PANTHER" id="PTHR33375">
    <property type="entry name" value="CHROMOSOME-PARTITIONING PROTEIN PARB-RELATED"/>
    <property type="match status" value="1"/>
</dbReference>
<feature type="domain" description="HTH cro/C1-type" evidence="2">
    <location>
        <begin position="166"/>
        <end position="196"/>
    </location>
</feature>
<sequence>MSKGVKSHLSGITAMLQDAAPVTLRPRGSGAIGAPVQLAQLSAGYQQLQTKVQELESRAGRPVVLPIDALQPSRFQTAGLDEARIENLRANLEHNALASPVVVRTAGEGVYEIVAGHHRVEAFRRLNRQEIDAVIKDYADDEAMALVFFDNFLAPEIPDFHKYLGFEQIRRASGMSQEALAKKAGVSRSLVTQLFSFERLPASALELIAASPRAVGANLAQGLAQYAADQPERVTEAIRLVIEKKLDQSKAVAMFREGTPKPRATPATPVVIRSGRKTFCDVLASGNRVVVRFKSAEDQARAAQAIEDLLRTLARDE</sequence>
<dbReference type="SUPFAM" id="SSF109709">
    <property type="entry name" value="KorB DNA-binding domain-like"/>
    <property type="match status" value="1"/>
</dbReference>
<dbReference type="PANTHER" id="PTHR33375:SF1">
    <property type="entry name" value="CHROMOSOME-PARTITIONING PROTEIN PARB-RELATED"/>
    <property type="match status" value="1"/>
</dbReference>
<evidence type="ECO:0000259" key="2">
    <source>
        <dbReference type="PROSITE" id="PS50943"/>
    </source>
</evidence>
<reference evidence="3 4" key="1">
    <citation type="submission" date="2020-04" db="EMBL/GenBank/DDBJ databases">
        <title>Azohydromonas sp. isolated from soil.</title>
        <authorList>
            <person name="Dahal R.H."/>
        </authorList>
    </citation>
    <scope>NUCLEOTIDE SEQUENCE [LARGE SCALE GENOMIC DNA]</scope>
    <source>
        <strain evidence="3 4">G-1-1-14</strain>
    </source>
</reference>
<dbReference type="Gene3D" id="1.10.10.2830">
    <property type="match status" value="1"/>
</dbReference>
<organism evidence="3 4">
    <name type="scientific">Azohydromonas caseinilytica</name>
    <dbReference type="NCBI Taxonomy" id="2728836"/>
    <lineage>
        <taxon>Bacteria</taxon>
        <taxon>Pseudomonadati</taxon>
        <taxon>Pseudomonadota</taxon>
        <taxon>Betaproteobacteria</taxon>
        <taxon>Burkholderiales</taxon>
        <taxon>Sphaerotilaceae</taxon>
        <taxon>Azohydromonas</taxon>
    </lineage>
</organism>
<gene>
    <name evidence="3" type="ORF">HHL10_17260</name>
</gene>
<dbReference type="GO" id="GO:0005694">
    <property type="term" value="C:chromosome"/>
    <property type="evidence" value="ECO:0007669"/>
    <property type="project" value="TreeGrafter"/>
</dbReference>
<dbReference type="AlphaFoldDB" id="A0A848FB33"/>
<dbReference type="PROSITE" id="PS50943">
    <property type="entry name" value="HTH_CROC1"/>
    <property type="match status" value="1"/>
</dbReference>
<dbReference type="NCBIfam" id="TIGR00180">
    <property type="entry name" value="parB_part"/>
    <property type="match status" value="1"/>
</dbReference>
<evidence type="ECO:0000256" key="1">
    <source>
        <dbReference type="ARBA" id="ARBA00006295"/>
    </source>
</evidence>
<dbReference type="RefSeq" id="WP_169161636.1">
    <property type="nucleotide sequence ID" value="NZ_JABBFW010000012.1"/>
</dbReference>
<protein>
    <submittedName>
        <fullName evidence="3">ParB/RepB/Spo0J family partition protein</fullName>
    </submittedName>
</protein>
<dbReference type="InterPro" id="IPR036086">
    <property type="entry name" value="ParB/Sulfiredoxin_sf"/>
</dbReference>
<dbReference type="Gene3D" id="3.90.1530.10">
    <property type="entry name" value="Conserved hypothetical protein from pyrococcus furiosus pfu- 392566-001, ParB domain"/>
    <property type="match status" value="1"/>
</dbReference>
<dbReference type="InterPro" id="IPR001387">
    <property type="entry name" value="Cro/C1-type_HTH"/>
</dbReference>
<dbReference type="Pfam" id="PF02195">
    <property type="entry name" value="ParB_N"/>
    <property type="match status" value="1"/>
</dbReference>
<dbReference type="EMBL" id="JABBFW010000012">
    <property type="protein sequence ID" value="NML16734.1"/>
    <property type="molecule type" value="Genomic_DNA"/>
</dbReference>
<keyword evidence="4" id="KW-1185">Reference proteome</keyword>
<name>A0A848FB33_9BURK</name>